<evidence type="ECO:0000313" key="1">
    <source>
        <dbReference type="EMBL" id="QDT29637.1"/>
    </source>
</evidence>
<dbReference type="RefSeq" id="WP_145451628.1">
    <property type="nucleotide sequence ID" value="NZ_CP037421.1"/>
</dbReference>
<dbReference type="EMBL" id="CP037421">
    <property type="protein sequence ID" value="QDT29637.1"/>
    <property type="molecule type" value="Genomic_DNA"/>
</dbReference>
<proteinExistence type="predicted"/>
<dbReference type="GO" id="GO:0008115">
    <property type="term" value="F:sarcosine oxidase activity"/>
    <property type="evidence" value="ECO:0007669"/>
    <property type="project" value="InterPro"/>
</dbReference>
<dbReference type="Gene3D" id="3.30.2270.10">
    <property type="entry name" value="Folate-binding superfamily"/>
    <property type="match status" value="1"/>
</dbReference>
<dbReference type="Proteomes" id="UP000315647">
    <property type="component" value="Chromosome"/>
</dbReference>
<accession>A0A517QDD6</accession>
<evidence type="ECO:0000313" key="2">
    <source>
        <dbReference type="Proteomes" id="UP000315647"/>
    </source>
</evidence>
<dbReference type="GO" id="GO:0046653">
    <property type="term" value="P:tetrahydrofolate metabolic process"/>
    <property type="evidence" value="ECO:0007669"/>
    <property type="project" value="InterPro"/>
</dbReference>
<organism evidence="1 2">
    <name type="scientific">Gimesia panareensis</name>
    <dbReference type="NCBI Taxonomy" id="2527978"/>
    <lineage>
        <taxon>Bacteria</taxon>
        <taxon>Pseudomonadati</taxon>
        <taxon>Planctomycetota</taxon>
        <taxon>Planctomycetia</taxon>
        <taxon>Planctomycetales</taxon>
        <taxon>Planctomycetaceae</taxon>
        <taxon>Gimesia</taxon>
    </lineage>
</organism>
<gene>
    <name evidence="1" type="ORF">Enr10x_49920</name>
</gene>
<dbReference type="InterPro" id="IPR006279">
    <property type="entry name" value="SoxD"/>
</dbReference>
<name>A0A517QDD6_9PLAN</name>
<protein>
    <submittedName>
        <fullName evidence="1">Sarcosine oxidase, delta subunit family</fullName>
    </submittedName>
</protein>
<reference evidence="1 2" key="1">
    <citation type="submission" date="2019-03" db="EMBL/GenBank/DDBJ databases">
        <title>Deep-cultivation of Planctomycetes and their phenomic and genomic characterization uncovers novel biology.</title>
        <authorList>
            <person name="Wiegand S."/>
            <person name="Jogler M."/>
            <person name="Boedeker C."/>
            <person name="Pinto D."/>
            <person name="Vollmers J."/>
            <person name="Rivas-Marin E."/>
            <person name="Kohn T."/>
            <person name="Peeters S.H."/>
            <person name="Heuer A."/>
            <person name="Rast P."/>
            <person name="Oberbeckmann S."/>
            <person name="Bunk B."/>
            <person name="Jeske O."/>
            <person name="Meyerdierks A."/>
            <person name="Storesund J.E."/>
            <person name="Kallscheuer N."/>
            <person name="Luecker S."/>
            <person name="Lage O.M."/>
            <person name="Pohl T."/>
            <person name="Merkel B.J."/>
            <person name="Hornburger P."/>
            <person name="Mueller R.-W."/>
            <person name="Bruemmer F."/>
            <person name="Labrenz M."/>
            <person name="Spormann A.M."/>
            <person name="Op den Camp H."/>
            <person name="Overmann J."/>
            <person name="Amann R."/>
            <person name="Jetten M.S.M."/>
            <person name="Mascher T."/>
            <person name="Medema M.H."/>
            <person name="Devos D.P."/>
            <person name="Kaster A.-K."/>
            <person name="Ovreas L."/>
            <person name="Rohde M."/>
            <person name="Galperin M.Y."/>
            <person name="Jogler C."/>
        </authorList>
    </citation>
    <scope>NUCLEOTIDE SEQUENCE [LARGE SCALE GENOMIC DNA]</scope>
    <source>
        <strain evidence="1 2">Enr10</strain>
    </source>
</reference>
<sequence length="88" mass="10238">MKIIDCPVNGPRPLQEFHFGGEVRTMPDPARAADAEWADYVFHRSGEPAVKREWWYHVPSGVWFIAERDNRTDQFVRTYLYGEGPANE</sequence>
<dbReference type="InterPro" id="IPR038561">
    <property type="entry name" value="SoxD_sf"/>
</dbReference>
<dbReference type="AlphaFoldDB" id="A0A517QDD6"/>
<keyword evidence="2" id="KW-1185">Reference proteome</keyword>
<dbReference type="Pfam" id="PF04267">
    <property type="entry name" value="SoxD"/>
    <property type="match status" value="1"/>
</dbReference>